<feature type="domain" description="XdhC- CoxI" evidence="1">
    <location>
        <begin position="12"/>
        <end position="73"/>
    </location>
</feature>
<gene>
    <name evidence="3" type="ORF">SPIROBIBN47_20018</name>
</gene>
<proteinExistence type="predicted"/>
<dbReference type="InterPro" id="IPR027051">
    <property type="entry name" value="XdhC_Rossmann_dom"/>
</dbReference>
<feature type="domain" description="XdhC Rossmann" evidence="2">
    <location>
        <begin position="212"/>
        <end position="361"/>
    </location>
</feature>
<name>A0A3P3XGT8_9SPIR</name>
<dbReference type="InterPro" id="IPR052698">
    <property type="entry name" value="MoCofactor_Util/Proc"/>
</dbReference>
<evidence type="ECO:0000259" key="1">
    <source>
        <dbReference type="Pfam" id="PF02625"/>
    </source>
</evidence>
<organism evidence="3">
    <name type="scientific">uncultured spirochete</name>
    <dbReference type="NCBI Taxonomy" id="156406"/>
    <lineage>
        <taxon>Bacteria</taxon>
        <taxon>Pseudomonadati</taxon>
        <taxon>Spirochaetota</taxon>
        <taxon>Spirochaetia</taxon>
        <taxon>Spirochaetales</taxon>
        <taxon>environmental samples</taxon>
    </lineage>
</organism>
<evidence type="ECO:0000259" key="2">
    <source>
        <dbReference type="Pfam" id="PF13478"/>
    </source>
</evidence>
<dbReference type="Pfam" id="PF13478">
    <property type="entry name" value="XdhC_C"/>
    <property type="match status" value="1"/>
</dbReference>
<dbReference type="EMBL" id="FWDM01000012">
    <property type="protein sequence ID" value="SLM11424.1"/>
    <property type="molecule type" value="Genomic_DNA"/>
</dbReference>
<evidence type="ECO:0000313" key="3">
    <source>
        <dbReference type="EMBL" id="SLM11424.1"/>
    </source>
</evidence>
<dbReference type="AlphaFoldDB" id="A0A3P3XGT8"/>
<dbReference type="PANTHER" id="PTHR30388">
    <property type="entry name" value="ALDEHYDE OXIDOREDUCTASE MOLYBDENUM COFACTOR ASSEMBLY PROTEIN"/>
    <property type="match status" value="1"/>
</dbReference>
<dbReference type="Pfam" id="PF02625">
    <property type="entry name" value="XdhC_CoxI"/>
    <property type="match status" value="1"/>
</dbReference>
<dbReference type="InterPro" id="IPR003777">
    <property type="entry name" value="XdhC_CoxI"/>
</dbReference>
<sequence>MSELRKWIAARLRRGETVVLAAVTRVSGSTSRGTDALLAMDSTGAMNGTVGGGFTEGQTIEAARRMLGLGGSQAGAQTTTAQPPGASQDLDFDLTPETNQTQMICGGRLRIHLEKLEPQSAAARALLACIDSVENGRPGAFVVVKTHCAQYSFALDNRGNDTAVIPAPLLASLRANMPGFEGAAEFEIEDPSNAVHETAHVFWLGLLPDPVVYIFGAGHVGKAVCDFASLAGFRVIVTDDRPEMLTTERFPHASDLRLIHSFEDALTDASGAPAVSIGPQDCALVLTRKPDIDKAMLAQVLHTNAGYIGLIGSKSKRDGVFAALKAEGFADTDIARVHAPIGLAIGARTPEEIAVSILAEIIAVRAGIPATASISPHSGAQAPASTKVASR</sequence>
<dbReference type="SUPFAM" id="SSF51735">
    <property type="entry name" value="NAD(P)-binding Rossmann-fold domains"/>
    <property type="match status" value="1"/>
</dbReference>
<dbReference type="PANTHER" id="PTHR30388:SF6">
    <property type="entry name" value="XANTHINE DEHYDROGENASE SUBUNIT A-RELATED"/>
    <property type="match status" value="1"/>
</dbReference>
<dbReference type="Gene3D" id="3.40.50.720">
    <property type="entry name" value="NAD(P)-binding Rossmann-like Domain"/>
    <property type="match status" value="1"/>
</dbReference>
<reference evidence="3" key="1">
    <citation type="submission" date="2017-02" db="EMBL/GenBank/DDBJ databases">
        <authorList>
            <person name="Regsiter A."/>
            <person name="William W."/>
        </authorList>
    </citation>
    <scope>NUCLEOTIDE SEQUENCE</scope>
    <source>
        <strain evidence="3">Bib</strain>
    </source>
</reference>
<dbReference type="InterPro" id="IPR036291">
    <property type="entry name" value="NAD(P)-bd_dom_sf"/>
</dbReference>
<protein>
    <submittedName>
        <fullName evidence="3">Putative XshC-Cox1-family protein</fullName>
    </submittedName>
</protein>
<accession>A0A3P3XGT8</accession>